<keyword evidence="4 9" id="KW-0547">Nucleotide-binding</keyword>
<evidence type="ECO:0000256" key="4">
    <source>
        <dbReference type="ARBA" id="ARBA00022741"/>
    </source>
</evidence>
<dbReference type="Gene3D" id="1.10.510.10">
    <property type="entry name" value="Transferase(Phosphotransferase) domain 1"/>
    <property type="match status" value="1"/>
</dbReference>
<evidence type="ECO:0000256" key="7">
    <source>
        <dbReference type="ARBA" id="ARBA00038035"/>
    </source>
</evidence>
<keyword evidence="6 9" id="KW-0067">ATP-binding</keyword>
<evidence type="ECO:0000313" key="12">
    <source>
        <dbReference type="EMBL" id="KZT62062.1"/>
    </source>
</evidence>
<dbReference type="SMART" id="SM00220">
    <property type="entry name" value="S_TKc"/>
    <property type="match status" value="1"/>
</dbReference>
<dbReference type="OrthoDB" id="10252354at2759"/>
<dbReference type="GO" id="GO:0005737">
    <property type="term" value="C:cytoplasm"/>
    <property type="evidence" value="ECO:0007669"/>
    <property type="project" value="UniProtKB-ARBA"/>
</dbReference>
<keyword evidence="13" id="KW-1185">Reference proteome</keyword>
<dbReference type="FunCoup" id="A0A165JN26">
    <property type="interactions" value="219"/>
</dbReference>
<dbReference type="GO" id="GO:0038066">
    <property type="term" value="P:p38MAPK cascade"/>
    <property type="evidence" value="ECO:0007669"/>
    <property type="project" value="UniProtKB-ARBA"/>
</dbReference>
<dbReference type="GO" id="GO:0004674">
    <property type="term" value="F:protein serine/threonine kinase activity"/>
    <property type="evidence" value="ECO:0007669"/>
    <property type="project" value="UniProtKB-KW"/>
</dbReference>
<keyword evidence="5 12" id="KW-0418">Kinase</keyword>
<comment type="similarity">
    <text evidence="7">Belongs to the protein kinase superfamily. STE Ser/Thr protein kinase family. MAP kinase kinase subfamily.</text>
</comment>
<evidence type="ECO:0000256" key="1">
    <source>
        <dbReference type="ARBA" id="ARBA00022527"/>
    </source>
</evidence>
<accession>A0A165JN26</accession>
<dbReference type="PROSITE" id="PS00108">
    <property type="entry name" value="PROTEIN_KINASE_ST"/>
    <property type="match status" value="1"/>
</dbReference>
<dbReference type="Pfam" id="PF00069">
    <property type="entry name" value="Pkinase"/>
    <property type="match status" value="1"/>
</dbReference>
<dbReference type="InterPro" id="IPR017441">
    <property type="entry name" value="Protein_kinase_ATP_BS"/>
</dbReference>
<dbReference type="PANTHER" id="PTHR48013">
    <property type="entry name" value="DUAL SPECIFICITY MITOGEN-ACTIVATED PROTEIN KINASE KINASE 5-RELATED"/>
    <property type="match status" value="1"/>
</dbReference>
<dbReference type="EMBL" id="KV423919">
    <property type="protein sequence ID" value="KZT62062.1"/>
    <property type="molecule type" value="Genomic_DNA"/>
</dbReference>
<dbReference type="GO" id="GO:0005524">
    <property type="term" value="F:ATP binding"/>
    <property type="evidence" value="ECO:0007669"/>
    <property type="project" value="UniProtKB-UniRule"/>
</dbReference>
<dbReference type="Proteomes" id="UP000076842">
    <property type="component" value="Unassembled WGS sequence"/>
</dbReference>
<evidence type="ECO:0000256" key="9">
    <source>
        <dbReference type="PROSITE-ProRule" id="PRU10141"/>
    </source>
</evidence>
<dbReference type="GO" id="GO:0032991">
    <property type="term" value="C:protein-containing complex"/>
    <property type="evidence" value="ECO:0007669"/>
    <property type="project" value="UniProtKB-ARBA"/>
</dbReference>
<evidence type="ECO:0000256" key="5">
    <source>
        <dbReference type="ARBA" id="ARBA00022777"/>
    </source>
</evidence>
<sequence length="339" mass="37985">MTYNLRRDPSGRLNFRGKAVLHSKGVDFSTGTSFRINMTELELMEELGRGNYGTVKKVLHRPTNTIMAMKEIRLELEESKLNAIIMELDILHRAVAPEIVEFYGAFFIESCVYYCMEYMDAGSLDRLCGAGVPDHVLARITHAMVRGLHFLKDDLQIIHRDVKPTNVLVNRKGEVKLCDFGVSGQLEKSLAKTNIGCQSYMAPERIQGESQNNLGTYTVASDVWSLGLSMIEMALGQYPYPPETYANVFAQLTAIVHGPPPELPAGYSEEAEAFVAMCLRKDPAQRPTYAELLEQPFLVNDKTREVDMVGWVAKAIDHRDVHRTVSSSRLDQPGSVPQE</sequence>
<keyword evidence="1 10" id="KW-0723">Serine/threonine-protein kinase</keyword>
<evidence type="ECO:0000313" key="13">
    <source>
        <dbReference type="Proteomes" id="UP000076842"/>
    </source>
</evidence>
<dbReference type="InterPro" id="IPR011009">
    <property type="entry name" value="Kinase-like_dom_sf"/>
</dbReference>
<dbReference type="EC" id="2.7.12.2" evidence="8"/>
<dbReference type="InParanoid" id="A0A165JN26"/>
<dbReference type="GO" id="GO:0071474">
    <property type="term" value="P:cellular hyperosmotic response"/>
    <property type="evidence" value="ECO:0007669"/>
    <property type="project" value="TreeGrafter"/>
</dbReference>
<evidence type="ECO:0000256" key="3">
    <source>
        <dbReference type="ARBA" id="ARBA00022679"/>
    </source>
</evidence>
<dbReference type="STRING" id="1353952.A0A165JN26"/>
<evidence type="ECO:0000256" key="2">
    <source>
        <dbReference type="ARBA" id="ARBA00022553"/>
    </source>
</evidence>
<evidence type="ECO:0000256" key="6">
    <source>
        <dbReference type="ARBA" id="ARBA00022840"/>
    </source>
</evidence>
<feature type="domain" description="Protein kinase" evidence="11">
    <location>
        <begin position="41"/>
        <end position="298"/>
    </location>
</feature>
<keyword evidence="3" id="KW-0808">Transferase</keyword>
<evidence type="ECO:0000259" key="11">
    <source>
        <dbReference type="PROSITE" id="PS50011"/>
    </source>
</evidence>
<protein>
    <recommendedName>
        <fullName evidence="8">mitogen-activated protein kinase kinase</fullName>
        <ecNumber evidence="8">2.7.12.2</ecNumber>
    </recommendedName>
</protein>
<reference evidence="12 13" key="1">
    <citation type="journal article" date="2016" name="Mol. Biol. Evol.">
        <title>Comparative Genomics of Early-Diverging Mushroom-Forming Fungi Provides Insights into the Origins of Lignocellulose Decay Capabilities.</title>
        <authorList>
            <person name="Nagy L.G."/>
            <person name="Riley R."/>
            <person name="Tritt A."/>
            <person name="Adam C."/>
            <person name="Daum C."/>
            <person name="Floudas D."/>
            <person name="Sun H."/>
            <person name="Yadav J.S."/>
            <person name="Pangilinan J."/>
            <person name="Larsson K.H."/>
            <person name="Matsuura K."/>
            <person name="Barry K."/>
            <person name="Labutti K."/>
            <person name="Kuo R."/>
            <person name="Ohm R.A."/>
            <person name="Bhattacharya S.S."/>
            <person name="Shirouzu T."/>
            <person name="Yoshinaga Y."/>
            <person name="Martin F.M."/>
            <person name="Grigoriev I.V."/>
            <person name="Hibbett D.S."/>
        </authorList>
    </citation>
    <scope>NUCLEOTIDE SEQUENCE [LARGE SCALE GENOMIC DNA]</scope>
    <source>
        <strain evidence="12 13">HHB12733</strain>
    </source>
</reference>
<dbReference type="FunFam" id="1.10.510.10:FF:000433">
    <property type="entry name" value="MAP kinase kinase PBS2"/>
    <property type="match status" value="1"/>
</dbReference>
<dbReference type="Gene3D" id="3.30.200.20">
    <property type="entry name" value="Phosphorylase Kinase, domain 1"/>
    <property type="match status" value="1"/>
</dbReference>
<dbReference type="GO" id="GO:0004708">
    <property type="term" value="F:MAP kinase kinase activity"/>
    <property type="evidence" value="ECO:0007669"/>
    <property type="project" value="UniProtKB-EC"/>
</dbReference>
<dbReference type="AlphaFoldDB" id="A0A165JN26"/>
<name>A0A165JN26_9BASI</name>
<dbReference type="SUPFAM" id="SSF56112">
    <property type="entry name" value="Protein kinase-like (PK-like)"/>
    <property type="match status" value="1"/>
</dbReference>
<dbReference type="PROSITE" id="PS50011">
    <property type="entry name" value="PROTEIN_KINASE_DOM"/>
    <property type="match status" value="1"/>
</dbReference>
<organism evidence="12 13">
    <name type="scientific">Calocera cornea HHB12733</name>
    <dbReference type="NCBI Taxonomy" id="1353952"/>
    <lineage>
        <taxon>Eukaryota</taxon>
        <taxon>Fungi</taxon>
        <taxon>Dikarya</taxon>
        <taxon>Basidiomycota</taxon>
        <taxon>Agaricomycotina</taxon>
        <taxon>Dacrymycetes</taxon>
        <taxon>Dacrymycetales</taxon>
        <taxon>Dacrymycetaceae</taxon>
        <taxon>Calocera</taxon>
    </lineage>
</organism>
<dbReference type="PANTHER" id="PTHR48013:SF25">
    <property type="entry name" value="MAP KINASE KINASE PBS2"/>
    <property type="match status" value="1"/>
</dbReference>
<gene>
    <name evidence="12" type="ORF">CALCODRAFT_426796</name>
</gene>
<proteinExistence type="inferred from homology"/>
<feature type="binding site" evidence="9">
    <location>
        <position position="70"/>
    </location>
    <ligand>
        <name>ATP</name>
        <dbReference type="ChEBI" id="CHEBI:30616"/>
    </ligand>
</feature>
<dbReference type="InterPro" id="IPR000719">
    <property type="entry name" value="Prot_kinase_dom"/>
</dbReference>
<dbReference type="InterPro" id="IPR008271">
    <property type="entry name" value="Ser/Thr_kinase_AS"/>
</dbReference>
<evidence type="ECO:0000256" key="10">
    <source>
        <dbReference type="RuleBase" id="RU000304"/>
    </source>
</evidence>
<dbReference type="PROSITE" id="PS00107">
    <property type="entry name" value="PROTEIN_KINASE_ATP"/>
    <property type="match status" value="1"/>
</dbReference>
<keyword evidence="2" id="KW-0597">Phosphoprotein</keyword>
<evidence type="ECO:0000256" key="8">
    <source>
        <dbReference type="ARBA" id="ARBA00038999"/>
    </source>
</evidence>
<dbReference type="FunFam" id="3.30.200.20:FF:000341">
    <property type="entry name" value="MAP kinase kinase PBS2"/>
    <property type="match status" value="1"/>
</dbReference>